<sequence length="64" mass="7346">ILDDAQEFSLRTERVEVASELYWEFLLAAAVFLGIGMGFIRERFQLYGFISTALVLFVVLARWG</sequence>
<evidence type="ECO:0000313" key="2">
    <source>
        <dbReference type="EMBL" id="SVD14880.1"/>
    </source>
</evidence>
<proteinExistence type="predicted"/>
<reference evidence="2" key="1">
    <citation type="submission" date="2018-05" db="EMBL/GenBank/DDBJ databases">
        <authorList>
            <person name="Lanie J.A."/>
            <person name="Ng W.-L."/>
            <person name="Kazmierczak K.M."/>
            <person name="Andrzejewski T.M."/>
            <person name="Davidsen T.M."/>
            <person name="Wayne K.J."/>
            <person name="Tettelin H."/>
            <person name="Glass J.I."/>
            <person name="Rusch D."/>
            <person name="Podicherti R."/>
            <person name="Tsui H.-C.T."/>
            <person name="Winkler M.E."/>
        </authorList>
    </citation>
    <scope>NUCLEOTIDE SEQUENCE</scope>
</reference>
<gene>
    <name evidence="2" type="ORF">METZ01_LOCUS367734</name>
</gene>
<keyword evidence="1" id="KW-1133">Transmembrane helix</keyword>
<evidence type="ECO:0008006" key="3">
    <source>
        <dbReference type="Google" id="ProtNLM"/>
    </source>
</evidence>
<keyword evidence="1" id="KW-0472">Membrane</keyword>
<keyword evidence="1" id="KW-0812">Transmembrane</keyword>
<protein>
    <recommendedName>
        <fullName evidence="3">Sodium:proton antiporter</fullName>
    </recommendedName>
</protein>
<feature type="transmembrane region" description="Helical" evidence="1">
    <location>
        <begin position="46"/>
        <end position="63"/>
    </location>
</feature>
<dbReference type="AlphaFoldDB" id="A0A382SY21"/>
<evidence type="ECO:0000256" key="1">
    <source>
        <dbReference type="SAM" id="Phobius"/>
    </source>
</evidence>
<feature type="transmembrane region" description="Helical" evidence="1">
    <location>
        <begin position="21"/>
        <end position="40"/>
    </location>
</feature>
<organism evidence="2">
    <name type="scientific">marine metagenome</name>
    <dbReference type="NCBI Taxonomy" id="408172"/>
    <lineage>
        <taxon>unclassified sequences</taxon>
        <taxon>metagenomes</taxon>
        <taxon>ecological metagenomes</taxon>
    </lineage>
</organism>
<dbReference type="EMBL" id="UINC01132511">
    <property type="protein sequence ID" value="SVD14880.1"/>
    <property type="molecule type" value="Genomic_DNA"/>
</dbReference>
<name>A0A382SY21_9ZZZZ</name>
<feature type="non-terminal residue" evidence="2">
    <location>
        <position position="1"/>
    </location>
</feature>
<accession>A0A382SY21</accession>